<reference evidence="2" key="1">
    <citation type="journal article" date="2016" name="Nat. Biotechnol.">
        <title>Sequencing wild and cultivated cassava and related species reveals extensive interspecific hybridization and genetic diversity.</title>
        <authorList>
            <person name="Bredeson J.V."/>
            <person name="Lyons J.B."/>
            <person name="Prochnik S.E."/>
            <person name="Wu G.A."/>
            <person name="Ha C.M."/>
            <person name="Edsinger-Gonzales E."/>
            <person name="Grimwood J."/>
            <person name="Schmutz J."/>
            <person name="Rabbi I.Y."/>
            <person name="Egesi C."/>
            <person name="Nauluvula P."/>
            <person name="Lebot V."/>
            <person name="Ndunguru J."/>
            <person name="Mkamilo G."/>
            <person name="Bart R.S."/>
            <person name="Setter T.L."/>
            <person name="Gleadow R.M."/>
            <person name="Kulakow P."/>
            <person name="Ferguson M.E."/>
            <person name="Rounsley S."/>
            <person name="Rokhsar D.S."/>
        </authorList>
    </citation>
    <scope>NUCLEOTIDE SEQUENCE [LARGE SCALE GENOMIC DNA]</scope>
    <source>
        <strain evidence="2">cv. AM560-2</strain>
    </source>
</reference>
<dbReference type="EMBL" id="CM004404">
    <property type="protein sequence ID" value="KAG8632758.1"/>
    <property type="molecule type" value="Genomic_DNA"/>
</dbReference>
<comment type="caution">
    <text evidence="1">The sequence shown here is derived from an EMBL/GenBank/DDBJ whole genome shotgun (WGS) entry which is preliminary data.</text>
</comment>
<keyword evidence="2" id="KW-1185">Reference proteome</keyword>
<protein>
    <submittedName>
        <fullName evidence="1">Uncharacterized protein</fullName>
    </submittedName>
</protein>
<accession>A0ACB7FXM6</accession>
<organism evidence="1 2">
    <name type="scientific">Manihot esculenta</name>
    <name type="common">Cassava</name>
    <name type="synonym">Jatropha manihot</name>
    <dbReference type="NCBI Taxonomy" id="3983"/>
    <lineage>
        <taxon>Eukaryota</taxon>
        <taxon>Viridiplantae</taxon>
        <taxon>Streptophyta</taxon>
        <taxon>Embryophyta</taxon>
        <taxon>Tracheophyta</taxon>
        <taxon>Spermatophyta</taxon>
        <taxon>Magnoliopsida</taxon>
        <taxon>eudicotyledons</taxon>
        <taxon>Gunneridae</taxon>
        <taxon>Pentapetalae</taxon>
        <taxon>rosids</taxon>
        <taxon>fabids</taxon>
        <taxon>Malpighiales</taxon>
        <taxon>Euphorbiaceae</taxon>
        <taxon>Crotonoideae</taxon>
        <taxon>Manihoteae</taxon>
        <taxon>Manihot</taxon>
    </lineage>
</organism>
<proteinExistence type="predicted"/>
<gene>
    <name evidence="1" type="ORF">MANES_18G054150v8</name>
</gene>
<dbReference type="Proteomes" id="UP000091857">
    <property type="component" value="Chromosome 18"/>
</dbReference>
<evidence type="ECO:0000313" key="2">
    <source>
        <dbReference type="Proteomes" id="UP000091857"/>
    </source>
</evidence>
<evidence type="ECO:0000313" key="1">
    <source>
        <dbReference type="EMBL" id="KAG8632758.1"/>
    </source>
</evidence>
<name>A0ACB7FXM6_MANES</name>
<sequence>MTSPSGNFETFFNTWMNHQESLFQQLLVAIAPENAQNTELHKSLIAQIQSHYKLYYMEKMNATRDDAFVFLNPPWFSSFERTLLWLGEFKPSMIFKLIDRYLVDLTPDQRQRIEQVKYEARRQERALTETMAKIQESLASPPILNLARRHGRLIDGEVSEMEAAVEMLKMDMIAVMESADALRGWTVANVVEVLSPIEAVRFFAAAAELQLRMRRLGQRMEAERN</sequence>